<comment type="similarity">
    <text evidence="1">Belongs to the peptidase S13 family.</text>
</comment>
<name>A0ABZ2BWA0_9RHOB</name>
<dbReference type="Gene3D" id="3.40.710.10">
    <property type="entry name" value="DD-peptidase/beta-lactamase superfamily"/>
    <property type="match status" value="2"/>
</dbReference>
<evidence type="ECO:0000256" key="1">
    <source>
        <dbReference type="ARBA" id="ARBA00006096"/>
    </source>
</evidence>
<organism evidence="4 5">
    <name type="scientific">Roseobacter fucihabitans</name>
    <dbReference type="NCBI Taxonomy" id="1537242"/>
    <lineage>
        <taxon>Bacteria</taxon>
        <taxon>Pseudomonadati</taxon>
        <taxon>Pseudomonadota</taxon>
        <taxon>Alphaproteobacteria</taxon>
        <taxon>Rhodobacterales</taxon>
        <taxon>Roseobacteraceae</taxon>
        <taxon>Roseobacter</taxon>
    </lineage>
</organism>
<keyword evidence="5" id="KW-1185">Reference proteome</keyword>
<sequence>MYWLFHAACWGLLAGMTKHLRSQFSRRSFLAACLATAASPLLAAAPTVSLRPRLRGAVPDVADAVNEMLRASRVTGQVAFAVADAKTGDILEARNKAQGTAPASVTKSITALYALDRLGSDHRFATRVVAAGRVNDGVLDGDLVLEGGCDPTLDTRALADLAQQLKDSGLREVRGRFLVYENALTPLHTIDPDQPDHLGYSPAVSGIALNYNRVHFEWKRNAGKYKITMDARAAPYRPDVTIARMQIVERAAPVYTYDNAGDADHWSVAKGALGQEGARWLPVRHPGRYAGDVFATLARSQGIVLAVPELVGTMPEGEVRATVQSPPLREIIQGMLKYSNNLTAEMVGLAATRHTVARPQTLAASARQMNLWAMASLGMTNPAFADHSGLGSASRVSPQDMVRALSAAHRDARLRPLLKPVRLLDKNGRTTHKHPVKAVAKTGTLNFVSGLAGYITAPSGRELVFAIFCADEEVRARITRANRERPQGARSWATRARRLQRKLLARWGAVYAA</sequence>
<evidence type="ECO:0000256" key="2">
    <source>
        <dbReference type="ARBA" id="ARBA00022801"/>
    </source>
</evidence>
<proteinExistence type="inferred from homology"/>
<reference evidence="5" key="1">
    <citation type="submission" date="2024-01" db="EMBL/GenBank/DDBJ databases">
        <title>Roseobacter fucihabitans sp. nov., isolated from the brown alga Fucus spiralis.</title>
        <authorList>
            <person name="Hahnke S."/>
            <person name="Berger M."/>
            <person name="Schlingloff A."/>
            <person name="Athale I."/>
            <person name="Neumann-Schaal M."/>
            <person name="Adenaya A."/>
            <person name="Poehlein A."/>
            <person name="Daniel R."/>
            <person name="Pertersen J."/>
            <person name="Brinkhoff T."/>
        </authorList>
    </citation>
    <scope>NUCLEOTIDE SEQUENCE [LARGE SCALE GENOMIC DNA]</scope>
    <source>
        <strain evidence="5">B14</strain>
    </source>
</reference>
<evidence type="ECO:0000313" key="5">
    <source>
        <dbReference type="Proteomes" id="UP001318682"/>
    </source>
</evidence>
<keyword evidence="2" id="KW-0378">Hydrolase</keyword>
<evidence type="ECO:0000313" key="4">
    <source>
        <dbReference type="EMBL" id="WVX50354.1"/>
    </source>
</evidence>
<keyword evidence="3" id="KW-0732">Signal</keyword>
<evidence type="ECO:0008006" key="6">
    <source>
        <dbReference type="Google" id="ProtNLM"/>
    </source>
</evidence>
<dbReference type="InterPro" id="IPR012338">
    <property type="entry name" value="Beta-lactam/transpept-like"/>
</dbReference>
<accession>A0ABZ2BWA0</accession>
<dbReference type="NCBIfam" id="TIGR00666">
    <property type="entry name" value="PBP4"/>
    <property type="match status" value="1"/>
</dbReference>
<dbReference type="PANTHER" id="PTHR30023:SF0">
    <property type="entry name" value="PENICILLIN-SENSITIVE CARBOXYPEPTIDASE A"/>
    <property type="match status" value="1"/>
</dbReference>
<feature type="chain" id="PRO_5046213245" description="D-alanyl-D-alanine carboxypeptidase/D-alanyl-D-alanine-endopeptidase" evidence="3">
    <location>
        <begin position="44"/>
        <end position="513"/>
    </location>
</feature>
<dbReference type="PANTHER" id="PTHR30023">
    <property type="entry name" value="D-ALANYL-D-ALANINE CARBOXYPEPTIDASE"/>
    <property type="match status" value="1"/>
</dbReference>
<dbReference type="Proteomes" id="UP001318682">
    <property type="component" value="Chromosome"/>
</dbReference>
<dbReference type="InterPro" id="IPR000667">
    <property type="entry name" value="Peptidase_S13"/>
</dbReference>
<dbReference type="Gene3D" id="3.50.80.20">
    <property type="entry name" value="D-Ala-D-Ala carboxypeptidase C, peptidase S13"/>
    <property type="match status" value="1"/>
</dbReference>
<dbReference type="SUPFAM" id="SSF56601">
    <property type="entry name" value="beta-lactamase/transpeptidase-like"/>
    <property type="match status" value="1"/>
</dbReference>
<gene>
    <name evidence="4" type="ORF">ROLI_034510</name>
</gene>
<dbReference type="EMBL" id="CP143423">
    <property type="protein sequence ID" value="WVX50354.1"/>
    <property type="molecule type" value="Genomic_DNA"/>
</dbReference>
<dbReference type="PRINTS" id="PR00922">
    <property type="entry name" value="DADACBPTASE3"/>
</dbReference>
<dbReference type="Pfam" id="PF02113">
    <property type="entry name" value="Peptidase_S13"/>
    <property type="match status" value="1"/>
</dbReference>
<protein>
    <recommendedName>
        <fullName evidence="6">D-alanyl-D-alanine carboxypeptidase/D-alanyl-D-alanine-endopeptidase</fullName>
    </recommendedName>
</protein>
<feature type="signal peptide" evidence="3">
    <location>
        <begin position="1"/>
        <end position="43"/>
    </location>
</feature>
<evidence type="ECO:0000256" key="3">
    <source>
        <dbReference type="SAM" id="SignalP"/>
    </source>
</evidence>